<dbReference type="Pfam" id="PF05524">
    <property type="entry name" value="PEP-utilisers_N"/>
    <property type="match status" value="1"/>
</dbReference>
<dbReference type="InterPro" id="IPR036618">
    <property type="entry name" value="PtsI_HPr-bd_sf"/>
</dbReference>
<evidence type="ECO:0000256" key="14">
    <source>
        <dbReference type="ARBA" id="ARBA00022777"/>
    </source>
</evidence>
<evidence type="ECO:0000256" key="19">
    <source>
        <dbReference type="PIRSR" id="PIRSR000732-3"/>
    </source>
</evidence>
<evidence type="ECO:0000313" key="23">
    <source>
        <dbReference type="EMBL" id="SEM65603.1"/>
    </source>
</evidence>
<keyword evidence="9 17" id="KW-0963">Cytoplasm</keyword>
<evidence type="ECO:0000259" key="20">
    <source>
        <dbReference type="Pfam" id="PF00391"/>
    </source>
</evidence>
<comment type="function">
    <text evidence="3 17">General (non sugar-specific) component of the phosphoenolpyruvate-dependent sugar phosphotransferase system (sugar PTS). This major carbohydrate active-transport system catalyzes the phosphorylation of incoming sugar substrates concomitantly with their translocation across the cell membrane. Enzyme I transfers the phosphoryl group from phosphoenolpyruvate (PEP) to the phosphoryl carrier protein (HPr).</text>
</comment>
<dbReference type="InterPro" id="IPR006318">
    <property type="entry name" value="PTS_EI-like"/>
</dbReference>
<dbReference type="InterPro" id="IPR036637">
    <property type="entry name" value="Phosphohistidine_dom_sf"/>
</dbReference>
<evidence type="ECO:0000256" key="11">
    <source>
        <dbReference type="ARBA" id="ARBA00022679"/>
    </source>
</evidence>
<dbReference type="GO" id="GO:0008965">
    <property type="term" value="F:phosphoenolpyruvate-protein phosphotransferase activity"/>
    <property type="evidence" value="ECO:0007669"/>
    <property type="project" value="UniProtKB-EC"/>
</dbReference>
<organism evidence="23 24">
    <name type="scientific">Hydrogenoanaerobacterium saccharovorans</name>
    <dbReference type="NCBI Taxonomy" id="474960"/>
    <lineage>
        <taxon>Bacteria</taxon>
        <taxon>Bacillati</taxon>
        <taxon>Bacillota</taxon>
        <taxon>Clostridia</taxon>
        <taxon>Eubacteriales</taxon>
        <taxon>Oscillospiraceae</taxon>
        <taxon>Hydrogenoanaerobacterium</taxon>
    </lineage>
</organism>
<comment type="subcellular location">
    <subcellularLocation>
        <location evidence="4 17">Cytoplasm</location>
    </subcellularLocation>
</comment>
<comment type="cofactor">
    <cofactor evidence="2 17 19">
        <name>Mg(2+)</name>
        <dbReference type="ChEBI" id="CHEBI:18420"/>
    </cofactor>
</comment>
<evidence type="ECO:0000256" key="9">
    <source>
        <dbReference type="ARBA" id="ARBA00022490"/>
    </source>
</evidence>
<dbReference type="Gene3D" id="3.20.20.60">
    <property type="entry name" value="Phosphoenolpyruvate-binding domains"/>
    <property type="match status" value="1"/>
</dbReference>
<dbReference type="Proteomes" id="UP000199158">
    <property type="component" value="Unassembled WGS sequence"/>
</dbReference>
<dbReference type="STRING" id="474960.SAMN05216180_1111"/>
<dbReference type="AlphaFoldDB" id="A0A1H8A4X0"/>
<keyword evidence="8 17" id="KW-0813">Transport</keyword>
<dbReference type="GO" id="GO:0009401">
    <property type="term" value="P:phosphoenolpyruvate-dependent sugar phosphotransferase system"/>
    <property type="evidence" value="ECO:0007669"/>
    <property type="project" value="UniProtKB-KW"/>
</dbReference>
<dbReference type="EMBL" id="FOCG01000001">
    <property type="protein sequence ID" value="SEM65603.1"/>
    <property type="molecule type" value="Genomic_DNA"/>
</dbReference>
<dbReference type="PANTHER" id="PTHR46244:SF3">
    <property type="entry name" value="PHOSPHOENOLPYRUVATE-PROTEIN PHOSPHOTRANSFERASE"/>
    <property type="match status" value="1"/>
</dbReference>
<dbReference type="PRINTS" id="PR01736">
    <property type="entry name" value="PHPHTRNFRASE"/>
</dbReference>
<dbReference type="PROSITE" id="PS00742">
    <property type="entry name" value="PEP_ENZYMES_2"/>
    <property type="match status" value="1"/>
</dbReference>
<dbReference type="PROSITE" id="PS51257">
    <property type="entry name" value="PROKAR_LIPOPROTEIN"/>
    <property type="match status" value="1"/>
</dbReference>
<evidence type="ECO:0000256" key="5">
    <source>
        <dbReference type="ARBA" id="ARBA00007837"/>
    </source>
</evidence>
<dbReference type="PIRSF" id="PIRSF000732">
    <property type="entry name" value="PTS_enzyme_I"/>
    <property type="match status" value="1"/>
</dbReference>
<dbReference type="GO" id="GO:0005737">
    <property type="term" value="C:cytoplasm"/>
    <property type="evidence" value="ECO:0007669"/>
    <property type="project" value="UniProtKB-SubCell"/>
</dbReference>
<name>A0A1H8A4X0_9FIRM</name>
<accession>A0A1H8A4X0</accession>
<dbReference type="EC" id="2.7.3.9" evidence="6 17"/>
<dbReference type="Gene3D" id="1.10.274.10">
    <property type="entry name" value="PtsI, HPr-binding domain"/>
    <property type="match status" value="1"/>
</dbReference>
<evidence type="ECO:0000256" key="13">
    <source>
        <dbReference type="ARBA" id="ARBA00022723"/>
    </source>
</evidence>
<dbReference type="InterPro" id="IPR040442">
    <property type="entry name" value="Pyrv_kinase-like_dom_sf"/>
</dbReference>
<feature type="binding site" evidence="19">
    <location>
        <position position="461"/>
    </location>
    <ligand>
        <name>Mg(2+)</name>
        <dbReference type="ChEBI" id="CHEBI:18420"/>
    </ligand>
</feature>
<feature type="active site" description="Tele-phosphohistidine intermediate" evidence="18">
    <location>
        <position position="195"/>
    </location>
</feature>
<evidence type="ECO:0000256" key="15">
    <source>
        <dbReference type="ARBA" id="ARBA00022842"/>
    </source>
</evidence>
<dbReference type="InterPro" id="IPR024692">
    <property type="entry name" value="PTS_EI"/>
</dbReference>
<dbReference type="InterPro" id="IPR008731">
    <property type="entry name" value="PTS_EIN"/>
</dbReference>
<dbReference type="NCBIfam" id="TIGR01417">
    <property type="entry name" value="PTS_I_fam"/>
    <property type="match status" value="1"/>
</dbReference>
<sequence length="576" mass="64176">MKELNTVWGVGSASGCALGKAVVFTPKRQIVPRRIITDPEAELARLSKAREEYGTELSLLYKQTLQKMDQPSADIFLMYSMLLEDDDIIDNIEQMVRTEHMNADYALQSEMKRLFELFSAMEDEYMRERSSDIENIANELIMRMQGTNTSLEINKSKGKQNLILVADVLTPADIVGLDRSCIKGVVSEHGSIHSHASILCRAMGMPMVVEAQGATCCITDGATVAVSGDTGEVVCEPDEAIIERYMAQIAEHDKQRHRYEKAADLKAVTLDGQELRVTVNIFSAEDLNKADWDLIDGVGLYRSDFLYLSGKDYPSEAQLFRAYKSAAEKAKGRDVVISAFDIGGDKCADYMQLPKEENPFLGKRAIRICLERPDLFCIQLRAVLKASAYGRVKLLLPMVSGTDEVKQTRHLLYRVMKQLKKENVHFDEHLPVGVMIETPAAVITSDVLAKTADFFSIGSNDLTQFVLAADRLNPQVEKLYDVCSPSVLRSIALVVRNAQKHKIPVSICGEAAGDTELIPLWAALRINELSVLPCDAAQVKYHVRQMHCNGIRASLDEVLCCTSADDVRRLLKKFSQ</sequence>
<dbReference type="PANTHER" id="PTHR46244">
    <property type="entry name" value="PHOSPHOENOLPYRUVATE-PROTEIN PHOSPHOTRANSFERASE"/>
    <property type="match status" value="1"/>
</dbReference>
<evidence type="ECO:0000256" key="8">
    <source>
        <dbReference type="ARBA" id="ARBA00022448"/>
    </source>
</evidence>
<dbReference type="InterPro" id="IPR000121">
    <property type="entry name" value="PEP_util_C"/>
</dbReference>
<dbReference type="InterPro" id="IPR023151">
    <property type="entry name" value="PEP_util_CS"/>
</dbReference>
<dbReference type="SUPFAM" id="SSF52009">
    <property type="entry name" value="Phosphohistidine domain"/>
    <property type="match status" value="1"/>
</dbReference>
<dbReference type="Pfam" id="PF02896">
    <property type="entry name" value="PEP-utilizers_C"/>
    <property type="match status" value="1"/>
</dbReference>
<dbReference type="GO" id="GO:0016301">
    <property type="term" value="F:kinase activity"/>
    <property type="evidence" value="ECO:0007669"/>
    <property type="project" value="UniProtKB-KW"/>
</dbReference>
<evidence type="ECO:0000256" key="3">
    <source>
        <dbReference type="ARBA" id="ARBA00002728"/>
    </source>
</evidence>
<protein>
    <recommendedName>
        <fullName evidence="7 17">Phosphoenolpyruvate-protein phosphotransferase</fullName>
        <ecNumber evidence="6 17">2.7.3.9</ecNumber>
    </recommendedName>
    <alternativeName>
        <fullName evidence="16 17">Phosphotransferase system, enzyme I</fullName>
    </alternativeName>
</protein>
<keyword evidence="11 17" id="KW-0808">Transferase</keyword>
<evidence type="ECO:0000256" key="2">
    <source>
        <dbReference type="ARBA" id="ARBA00001946"/>
    </source>
</evidence>
<evidence type="ECO:0000256" key="1">
    <source>
        <dbReference type="ARBA" id="ARBA00000683"/>
    </source>
</evidence>
<keyword evidence="10 17" id="KW-0762">Sugar transport</keyword>
<comment type="catalytic activity">
    <reaction evidence="1 17">
        <text>L-histidyl-[protein] + phosphoenolpyruvate = N(pros)-phospho-L-histidyl-[protein] + pyruvate</text>
        <dbReference type="Rhea" id="RHEA:23880"/>
        <dbReference type="Rhea" id="RHEA-COMP:9745"/>
        <dbReference type="Rhea" id="RHEA-COMP:9746"/>
        <dbReference type="ChEBI" id="CHEBI:15361"/>
        <dbReference type="ChEBI" id="CHEBI:29979"/>
        <dbReference type="ChEBI" id="CHEBI:58702"/>
        <dbReference type="ChEBI" id="CHEBI:64837"/>
        <dbReference type="EC" id="2.7.3.9"/>
    </reaction>
</comment>
<feature type="active site" description="Proton donor" evidence="18">
    <location>
        <position position="508"/>
    </location>
</feature>
<dbReference type="InterPro" id="IPR008279">
    <property type="entry name" value="PEP-util_enz_mobile_dom"/>
</dbReference>
<reference evidence="23 24" key="1">
    <citation type="submission" date="2016-10" db="EMBL/GenBank/DDBJ databases">
        <authorList>
            <person name="de Groot N.N."/>
        </authorList>
    </citation>
    <scope>NUCLEOTIDE SEQUENCE [LARGE SCALE GENOMIC DNA]</scope>
    <source>
        <strain evidence="23 24">CGMCC 1.5070</strain>
    </source>
</reference>
<evidence type="ECO:0000256" key="6">
    <source>
        <dbReference type="ARBA" id="ARBA00012232"/>
    </source>
</evidence>
<dbReference type="Gene3D" id="3.50.30.10">
    <property type="entry name" value="Phosphohistidine domain"/>
    <property type="match status" value="1"/>
</dbReference>
<evidence type="ECO:0000256" key="16">
    <source>
        <dbReference type="ARBA" id="ARBA00033235"/>
    </source>
</evidence>
<dbReference type="SUPFAM" id="SSF51621">
    <property type="entry name" value="Phosphoenolpyruvate/pyruvate domain"/>
    <property type="match status" value="1"/>
</dbReference>
<evidence type="ECO:0000259" key="22">
    <source>
        <dbReference type="Pfam" id="PF05524"/>
    </source>
</evidence>
<dbReference type="SUPFAM" id="SSF47831">
    <property type="entry name" value="Enzyme I of the PEP:sugar phosphotransferase system HPr-binding (sub)domain"/>
    <property type="match status" value="1"/>
</dbReference>
<evidence type="ECO:0000256" key="7">
    <source>
        <dbReference type="ARBA" id="ARBA00016544"/>
    </source>
</evidence>
<keyword evidence="15 17" id="KW-0460">Magnesium</keyword>
<evidence type="ECO:0000256" key="12">
    <source>
        <dbReference type="ARBA" id="ARBA00022683"/>
    </source>
</evidence>
<keyword evidence="24" id="KW-1185">Reference proteome</keyword>
<keyword evidence="13 17" id="KW-0479">Metal-binding</keyword>
<evidence type="ECO:0000256" key="18">
    <source>
        <dbReference type="PIRSR" id="PIRSR000732-1"/>
    </source>
</evidence>
<dbReference type="GO" id="GO:0046872">
    <property type="term" value="F:metal ion binding"/>
    <property type="evidence" value="ECO:0007669"/>
    <property type="project" value="UniProtKB-KW"/>
</dbReference>
<proteinExistence type="inferred from homology"/>
<dbReference type="RefSeq" id="WP_092752451.1">
    <property type="nucleotide sequence ID" value="NZ_FOCG01000001.1"/>
</dbReference>
<evidence type="ECO:0000259" key="21">
    <source>
        <dbReference type="Pfam" id="PF02896"/>
    </source>
</evidence>
<keyword evidence="12 17" id="KW-0598">Phosphotransferase system</keyword>
<gene>
    <name evidence="23" type="ORF">SAMN05216180_1111</name>
</gene>
<feature type="domain" description="Phosphotransferase system enzyme I N-terminal" evidence="22">
    <location>
        <begin position="9"/>
        <end position="129"/>
    </location>
</feature>
<evidence type="ECO:0000313" key="24">
    <source>
        <dbReference type="Proteomes" id="UP000199158"/>
    </source>
</evidence>
<dbReference type="OrthoDB" id="9765468at2"/>
<feature type="domain" description="PEP-utilising enzyme mobile" evidence="20">
    <location>
        <begin position="159"/>
        <end position="231"/>
    </location>
</feature>
<dbReference type="InterPro" id="IPR015813">
    <property type="entry name" value="Pyrv/PenolPyrv_kinase-like_dom"/>
</dbReference>
<evidence type="ECO:0000256" key="10">
    <source>
        <dbReference type="ARBA" id="ARBA00022597"/>
    </source>
</evidence>
<feature type="binding site" evidence="19">
    <location>
        <position position="437"/>
    </location>
    <ligand>
        <name>Mg(2+)</name>
        <dbReference type="ChEBI" id="CHEBI:18420"/>
    </ligand>
</feature>
<dbReference type="InterPro" id="IPR050499">
    <property type="entry name" value="PEP-utilizing_PTS_enzyme"/>
</dbReference>
<comment type="similarity">
    <text evidence="5 17">Belongs to the PEP-utilizing enzyme family.</text>
</comment>
<keyword evidence="14 17" id="KW-0418">Kinase</keyword>
<feature type="domain" description="PEP-utilising enzyme C-terminal" evidence="21">
    <location>
        <begin position="259"/>
        <end position="547"/>
    </location>
</feature>
<evidence type="ECO:0000256" key="4">
    <source>
        <dbReference type="ARBA" id="ARBA00004496"/>
    </source>
</evidence>
<evidence type="ECO:0000256" key="17">
    <source>
        <dbReference type="PIRNR" id="PIRNR000732"/>
    </source>
</evidence>
<dbReference type="Pfam" id="PF00391">
    <property type="entry name" value="PEP-utilizers"/>
    <property type="match status" value="1"/>
</dbReference>